<organism evidence="2 3">
    <name type="scientific">Heliomicrobium undosum</name>
    <dbReference type="NCBI Taxonomy" id="121734"/>
    <lineage>
        <taxon>Bacteria</taxon>
        <taxon>Bacillati</taxon>
        <taxon>Bacillota</taxon>
        <taxon>Clostridia</taxon>
        <taxon>Eubacteriales</taxon>
        <taxon>Heliobacteriaceae</taxon>
        <taxon>Heliomicrobium</taxon>
    </lineage>
</organism>
<dbReference type="PANTHER" id="PTHR40072:SF1">
    <property type="entry name" value="MOLYBDOPTERIN-GUANINE DINUCLEOTIDE BIOSYNTHESIS ADAPTER PROTEIN"/>
    <property type="match status" value="1"/>
</dbReference>
<dbReference type="OrthoDB" id="9786803at2"/>
<dbReference type="AlphaFoldDB" id="A0A845KYE3"/>
<evidence type="ECO:0000313" key="2">
    <source>
        <dbReference type="EMBL" id="MZP28882.1"/>
    </source>
</evidence>
<dbReference type="PANTHER" id="PTHR40072">
    <property type="entry name" value="MOLYBDOPTERIN-GUANINE DINUCLEOTIDE BIOSYNTHESIS ADAPTER PROTEIN-RELATED"/>
    <property type="match status" value="1"/>
</dbReference>
<dbReference type="SUPFAM" id="SSF52540">
    <property type="entry name" value="P-loop containing nucleoside triphosphate hydrolases"/>
    <property type="match status" value="1"/>
</dbReference>
<dbReference type="Proteomes" id="UP000463470">
    <property type="component" value="Unassembled WGS sequence"/>
</dbReference>
<accession>A0A845KYE3</accession>
<keyword evidence="3" id="KW-1185">Reference proteome</keyword>
<dbReference type="InterPro" id="IPR027417">
    <property type="entry name" value="P-loop_NTPase"/>
</dbReference>
<dbReference type="EMBL" id="WXEY01000003">
    <property type="protein sequence ID" value="MZP28882.1"/>
    <property type="molecule type" value="Genomic_DNA"/>
</dbReference>
<dbReference type="InterPro" id="IPR052539">
    <property type="entry name" value="MGD_biosynthesis_adapter"/>
</dbReference>
<dbReference type="GO" id="GO:0005525">
    <property type="term" value="F:GTP binding"/>
    <property type="evidence" value="ECO:0007669"/>
    <property type="project" value="InterPro"/>
</dbReference>
<feature type="domain" description="Molybdopterin-guanine dinucleotide biosynthesis protein B (MobB)" evidence="1">
    <location>
        <begin position="6"/>
        <end position="135"/>
    </location>
</feature>
<comment type="caution">
    <text evidence="2">The sequence shown here is derived from an EMBL/GenBank/DDBJ whole genome shotgun (WGS) entry which is preliminary data.</text>
</comment>
<dbReference type="CDD" id="cd03116">
    <property type="entry name" value="MobB"/>
    <property type="match status" value="1"/>
</dbReference>
<dbReference type="Gene3D" id="3.40.50.300">
    <property type="entry name" value="P-loop containing nucleotide triphosphate hydrolases"/>
    <property type="match status" value="1"/>
</dbReference>
<name>A0A845KYE3_9FIRM</name>
<gene>
    <name evidence="2" type="primary">mobB</name>
    <name evidence="2" type="ORF">GTO91_04055</name>
</gene>
<sequence length="164" mass="18213">MQTIPVLSIVGTSDSGKTTLLEKLLPELKRRGYRIATIKHDVHGFDIDKPGKDTWRHAQAGADVVVIASPDKVAMIEKTRRELSLDEVISRIVDVDLILTEGYKRGNKRKIEVYRACMKRELLCSPEELVAIASDTPFDIGVPCLDINDAAGLVDIIEATFLKK</sequence>
<dbReference type="NCBIfam" id="TIGR00176">
    <property type="entry name" value="mobB"/>
    <property type="match status" value="1"/>
</dbReference>
<dbReference type="GO" id="GO:0006777">
    <property type="term" value="P:Mo-molybdopterin cofactor biosynthetic process"/>
    <property type="evidence" value="ECO:0007669"/>
    <property type="project" value="InterPro"/>
</dbReference>
<dbReference type="InterPro" id="IPR004435">
    <property type="entry name" value="MobB_dom"/>
</dbReference>
<proteinExistence type="predicted"/>
<evidence type="ECO:0000313" key="3">
    <source>
        <dbReference type="Proteomes" id="UP000463470"/>
    </source>
</evidence>
<dbReference type="RefSeq" id="WP_161255240.1">
    <property type="nucleotide sequence ID" value="NZ_WXEY01000003.1"/>
</dbReference>
<dbReference type="Pfam" id="PF03205">
    <property type="entry name" value="MobB"/>
    <property type="match status" value="1"/>
</dbReference>
<protein>
    <submittedName>
        <fullName evidence="2">Molybdopterin-guanine dinucleotide biosynthesis protein B</fullName>
    </submittedName>
</protein>
<evidence type="ECO:0000259" key="1">
    <source>
        <dbReference type="Pfam" id="PF03205"/>
    </source>
</evidence>
<reference evidence="2 3" key="1">
    <citation type="submission" date="2020-01" db="EMBL/GenBank/DDBJ databases">
        <title>Whole-genome sequence of Heliobacterium undosum DSM 13378.</title>
        <authorList>
            <person name="Kyndt J.A."/>
            <person name="Meyer T.E."/>
        </authorList>
    </citation>
    <scope>NUCLEOTIDE SEQUENCE [LARGE SCALE GENOMIC DNA]</scope>
    <source>
        <strain evidence="2 3">DSM 13378</strain>
    </source>
</reference>